<comment type="caution">
    <text evidence="7">The sequence shown here is derived from an EMBL/GenBank/DDBJ whole genome shotgun (WGS) entry which is preliminary data.</text>
</comment>
<evidence type="ECO:0000256" key="6">
    <source>
        <dbReference type="ARBA" id="ARBA00023136"/>
    </source>
</evidence>
<accession>A0A829R6P9</accession>
<evidence type="ECO:0000313" key="8">
    <source>
        <dbReference type="Proteomes" id="UP000019251"/>
    </source>
</evidence>
<evidence type="ECO:0000256" key="5">
    <source>
        <dbReference type="ARBA" id="ARBA00022944"/>
    </source>
</evidence>
<dbReference type="GO" id="GO:0019350">
    <property type="term" value="P:teichoic acid biosynthetic process"/>
    <property type="evidence" value="ECO:0007669"/>
    <property type="project" value="UniProtKB-KW"/>
</dbReference>
<dbReference type="InterPro" id="IPR007554">
    <property type="entry name" value="Glycerophosphate_synth"/>
</dbReference>
<organism evidence="7 8">
    <name type="scientific">Listeria grayi FSL F6-1183</name>
    <dbReference type="NCBI Taxonomy" id="1265827"/>
    <lineage>
        <taxon>Bacteria</taxon>
        <taxon>Bacillati</taxon>
        <taxon>Bacillota</taxon>
        <taxon>Bacilli</taxon>
        <taxon>Bacillales</taxon>
        <taxon>Listeriaceae</taxon>
        <taxon>Listeria</taxon>
    </lineage>
</organism>
<keyword evidence="3" id="KW-1003">Cell membrane</keyword>
<evidence type="ECO:0000256" key="1">
    <source>
        <dbReference type="ARBA" id="ARBA00004202"/>
    </source>
</evidence>
<comment type="similarity">
    <text evidence="2">Belongs to the CDP-glycerol glycerophosphotransferase family.</text>
</comment>
<sequence>MKNIAIQLYLLCLKIVSVCFHLLPLKKRIFLVATFPENAKAVLKEASKQNKEVICMYDPRLEASDFAGAVVSKQNNLKNKWHLLYYLNTSAVVLIDNYLPELAAVDFKTEAVCIQLWHANGALKQFGWEDKLAQTRPDKDKARFKKVYARFERVVVSSDEMAAIFKRSFLMKEEQMLKIGMPRTDKFFDATLQAEERRYWREKWNLADEKVILYAPTFRDDSLEKAELALDIKQLEAAFGETHRLILKLHPSIQTELTIAEDPFLIPVPKQTSLESILAATDMLITDYSSIPFEYALYKKPMYFFAYDLASYQSERGLISGYETIVPGEIVQTTAELVRAMQRTPDLEKVEQFAKKWNKYADGNATQRLLAFTEAYLRKED</sequence>
<dbReference type="Gene3D" id="3.40.50.11820">
    <property type="match status" value="1"/>
</dbReference>
<dbReference type="PANTHER" id="PTHR37316">
    <property type="entry name" value="TEICHOIC ACID GLYCEROL-PHOSPHATE PRIMASE"/>
    <property type="match status" value="1"/>
</dbReference>
<keyword evidence="4" id="KW-0808">Transferase</keyword>
<keyword evidence="5" id="KW-0777">Teichoic acid biosynthesis</keyword>
<dbReference type="PANTHER" id="PTHR37316:SF1">
    <property type="entry name" value="TEICHOIC ACID GLYCEROL-PHOSPHATE PRIMASE"/>
    <property type="match status" value="1"/>
</dbReference>
<keyword evidence="6" id="KW-0472">Membrane</keyword>
<proteinExistence type="inferred from homology"/>
<dbReference type="InterPro" id="IPR051612">
    <property type="entry name" value="Teichoic_Acid_Biosynth"/>
</dbReference>
<evidence type="ECO:0000256" key="4">
    <source>
        <dbReference type="ARBA" id="ARBA00022679"/>
    </source>
</evidence>
<reference evidence="7 8" key="1">
    <citation type="submission" date="2012-12" db="EMBL/GenBank/DDBJ databases">
        <title>Novel taxa of Listeriaceae from agricultural environments in the United States.</title>
        <authorList>
            <person name="den Bakker H.C."/>
            <person name="Allred A."/>
            <person name="Warchocki S."/>
            <person name="Wright E.M."/>
            <person name="Burrell A."/>
            <person name="Nightingale K.K."/>
            <person name="Kephart D."/>
            <person name="Wiedmann M."/>
        </authorList>
    </citation>
    <scope>NUCLEOTIDE SEQUENCE [LARGE SCALE GENOMIC DNA]</scope>
    <source>
        <strain evidence="7 8">FSL F6-1183</strain>
    </source>
</reference>
<protein>
    <submittedName>
        <fullName evidence="7">Putative teichoic acid biosynthesis protein B</fullName>
    </submittedName>
</protein>
<dbReference type="EMBL" id="AODG01000011">
    <property type="protein sequence ID" value="EUJ27703.1"/>
    <property type="molecule type" value="Genomic_DNA"/>
</dbReference>
<evidence type="ECO:0000256" key="2">
    <source>
        <dbReference type="ARBA" id="ARBA00010488"/>
    </source>
</evidence>
<evidence type="ECO:0000313" key="7">
    <source>
        <dbReference type="EMBL" id="EUJ27703.1"/>
    </source>
</evidence>
<dbReference type="RefSeq" id="WP_036106338.1">
    <property type="nucleotide sequence ID" value="NZ_AODG01000011.1"/>
</dbReference>
<dbReference type="Gene3D" id="3.40.50.12580">
    <property type="match status" value="1"/>
</dbReference>
<name>A0A829R6P9_LISGR</name>
<gene>
    <name evidence="7" type="ORF">LMUR_09234</name>
</gene>
<evidence type="ECO:0000256" key="3">
    <source>
        <dbReference type="ARBA" id="ARBA00022475"/>
    </source>
</evidence>
<dbReference type="AlphaFoldDB" id="A0A829R6P9"/>
<dbReference type="GO" id="GO:0005886">
    <property type="term" value="C:plasma membrane"/>
    <property type="evidence" value="ECO:0007669"/>
    <property type="project" value="UniProtKB-SubCell"/>
</dbReference>
<dbReference type="SUPFAM" id="SSF53756">
    <property type="entry name" value="UDP-Glycosyltransferase/glycogen phosphorylase"/>
    <property type="match status" value="1"/>
</dbReference>
<dbReference type="InterPro" id="IPR043148">
    <property type="entry name" value="TagF_C"/>
</dbReference>
<dbReference type="GO" id="GO:0047355">
    <property type="term" value="F:CDP-glycerol glycerophosphotransferase activity"/>
    <property type="evidence" value="ECO:0007669"/>
    <property type="project" value="InterPro"/>
</dbReference>
<comment type="subcellular location">
    <subcellularLocation>
        <location evidence="1">Cell membrane</location>
        <topology evidence="1">Peripheral membrane protein</topology>
    </subcellularLocation>
</comment>
<dbReference type="InterPro" id="IPR043149">
    <property type="entry name" value="TagF_N"/>
</dbReference>
<dbReference type="Proteomes" id="UP000019251">
    <property type="component" value="Unassembled WGS sequence"/>
</dbReference>
<dbReference type="Pfam" id="PF04464">
    <property type="entry name" value="Glyphos_transf"/>
    <property type="match status" value="1"/>
</dbReference>